<dbReference type="GO" id="GO:0005634">
    <property type="term" value="C:nucleus"/>
    <property type="evidence" value="ECO:0007669"/>
    <property type="project" value="TreeGrafter"/>
</dbReference>
<sequence>MSGSGRNRRRRGVGDEHERTYANVKEIDSHFGCYEHLRSLPRAPEALEKLRKIASLVKPIMRKRGWRIGALTEFLPDDTRLLGLNINKTDKICIRLRYTPDPSQFLPIETVVDTMLHELSHVVHGPHDDKFHALWNELRDDHYSLSMKGYTGEGFLGQGRKLGGRRMPLSEMSRQARASAAEKRNTLSKDADGRRLGGAPVMRGADMRRVIADAAIRRATITQGCASGMKGSQKLADQASRNGFRTKAEEDDANDRAIVQALMELMEEEESRRLDDSTAVSHERGGLGWSPETGLYIEDDDEDIDTGGQQDKLMGADLAPRSNHTTMSEKQSKDPVARNGRPVSRLVLEAEASAAKGRRPTATPASEPRISLSEDSRSTRNARGPPPPGHLAQATAVDVSGSLDNWTCPVCTLENPMQYLCCDACGIERPSSLAESSSIRQGTLDGRLSANAGQSAEVRPTIRSSSIGWTCRRCGLFMEDKWWTCAQCGTMKASS</sequence>
<organism evidence="8 9">
    <name type="scientific">Viridothelium virens</name>
    <name type="common">Speckled blister lichen</name>
    <name type="synonym">Trypethelium virens</name>
    <dbReference type="NCBI Taxonomy" id="1048519"/>
    <lineage>
        <taxon>Eukaryota</taxon>
        <taxon>Fungi</taxon>
        <taxon>Dikarya</taxon>
        <taxon>Ascomycota</taxon>
        <taxon>Pezizomycotina</taxon>
        <taxon>Dothideomycetes</taxon>
        <taxon>Dothideomycetes incertae sedis</taxon>
        <taxon>Trypetheliales</taxon>
        <taxon>Trypetheliaceae</taxon>
        <taxon>Viridothelium</taxon>
    </lineage>
</organism>
<dbReference type="PANTHER" id="PTHR46622:SF1">
    <property type="entry name" value="DNA-DEPENDENT METALLOPROTEASE WSS1"/>
    <property type="match status" value="1"/>
</dbReference>
<feature type="domain" description="WLM" evidence="7">
    <location>
        <begin position="22"/>
        <end position="220"/>
    </location>
</feature>
<feature type="domain" description="RanBP2-type" evidence="6">
    <location>
        <begin position="399"/>
        <end position="431"/>
    </location>
</feature>
<dbReference type="Gene3D" id="2.30.30.380">
    <property type="entry name" value="Zn-finger domain of Sec23/24"/>
    <property type="match status" value="1"/>
</dbReference>
<keyword evidence="1" id="KW-0479">Metal-binding</keyword>
<evidence type="ECO:0000256" key="1">
    <source>
        <dbReference type="ARBA" id="ARBA00022723"/>
    </source>
</evidence>
<dbReference type="PROSITE" id="PS50199">
    <property type="entry name" value="ZF_RANBP2_2"/>
    <property type="match status" value="1"/>
</dbReference>
<dbReference type="PANTHER" id="PTHR46622">
    <property type="entry name" value="DNA-DEPENDENT METALLOPROTEASE WSS1"/>
    <property type="match status" value="1"/>
</dbReference>
<dbReference type="GO" id="GO:0008270">
    <property type="term" value="F:zinc ion binding"/>
    <property type="evidence" value="ECO:0007669"/>
    <property type="project" value="UniProtKB-KW"/>
</dbReference>
<feature type="compositionally biased region" description="Basic and acidic residues" evidence="5">
    <location>
        <begin position="180"/>
        <end position="195"/>
    </location>
</feature>
<dbReference type="PROSITE" id="PS01358">
    <property type="entry name" value="ZF_RANBP2_1"/>
    <property type="match status" value="1"/>
</dbReference>
<keyword evidence="9" id="KW-1185">Reference proteome</keyword>
<name>A0A6A6HAE7_VIRVR</name>
<keyword evidence="3" id="KW-0862">Zinc</keyword>
<evidence type="ECO:0000313" key="9">
    <source>
        <dbReference type="Proteomes" id="UP000800092"/>
    </source>
</evidence>
<proteinExistence type="predicted"/>
<accession>A0A6A6HAE7</accession>
<feature type="region of interest" description="Disordered" evidence="5">
    <location>
        <begin position="170"/>
        <end position="200"/>
    </location>
</feature>
<protein>
    <submittedName>
        <fullName evidence="8">WLM-domain-containing protein</fullName>
    </submittedName>
</protein>
<dbReference type="AlphaFoldDB" id="A0A6A6HAE7"/>
<evidence type="ECO:0000256" key="4">
    <source>
        <dbReference type="PROSITE-ProRule" id="PRU00322"/>
    </source>
</evidence>
<dbReference type="PROSITE" id="PS51397">
    <property type="entry name" value="WLM"/>
    <property type="match status" value="1"/>
</dbReference>
<dbReference type="InterPro" id="IPR001876">
    <property type="entry name" value="Znf_RanBP2"/>
</dbReference>
<evidence type="ECO:0000256" key="2">
    <source>
        <dbReference type="ARBA" id="ARBA00022771"/>
    </source>
</evidence>
<dbReference type="GO" id="GO:0008237">
    <property type="term" value="F:metallopeptidase activity"/>
    <property type="evidence" value="ECO:0007669"/>
    <property type="project" value="TreeGrafter"/>
</dbReference>
<gene>
    <name evidence="8" type="ORF">EV356DRAFT_446461</name>
</gene>
<evidence type="ECO:0000256" key="5">
    <source>
        <dbReference type="SAM" id="MobiDB-lite"/>
    </source>
</evidence>
<dbReference type="InterPro" id="IPR053000">
    <property type="entry name" value="WSS1-like_metalloprotease"/>
</dbReference>
<feature type="compositionally biased region" description="Basic and acidic residues" evidence="5">
    <location>
        <begin position="270"/>
        <end position="285"/>
    </location>
</feature>
<dbReference type="Proteomes" id="UP000800092">
    <property type="component" value="Unassembled WGS sequence"/>
</dbReference>
<evidence type="ECO:0000259" key="7">
    <source>
        <dbReference type="PROSITE" id="PS51397"/>
    </source>
</evidence>
<evidence type="ECO:0000313" key="8">
    <source>
        <dbReference type="EMBL" id="KAF2234513.1"/>
    </source>
</evidence>
<dbReference type="EMBL" id="ML991798">
    <property type="protein sequence ID" value="KAF2234513.1"/>
    <property type="molecule type" value="Genomic_DNA"/>
</dbReference>
<evidence type="ECO:0000256" key="3">
    <source>
        <dbReference type="ARBA" id="ARBA00022833"/>
    </source>
</evidence>
<evidence type="ECO:0000259" key="6">
    <source>
        <dbReference type="PROSITE" id="PS50199"/>
    </source>
</evidence>
<dbReference type="InterPro" id="IPR013536">
    <property type="entry name" value="WLM_dom"/>
</dbReference>
<dbReference type="Pfam" id="PF08325">
    <property type="entry name" value="WLM"/>
    <property type="match status" value="1"/>
</dbReference>
<dbReference type="GO" id="GO:0006281">
    <property type="term" value="P:DNA repair"/>
    <property type="evidence" value="ECO:0007669"/>
    <property type="project" value="TreeGrafter"/>
</dbReference>
<dbReference type="OrthoDB" id="261960at2759"/>
<keyword evidence="2 4" id="KW-0863">Zinc-finger</keyword>
<reference evidence="8" key="1">
    <citation type="journal article" date="2020" name="Stud. Mycol.">
        <title>101 Dothideomycetes genomes: a test case for predicting lifestyles and emergence of pathogens.</title>
        <authorList>
            <person name="Haridas S."/>
            <person name="Albert R."/>
            <person name="Binder M."/>
            <person name="Bloem J."/>
            <person name="Labutti K."/>
            <person name="Salamov A."/>
            <person name="Andreopoulos B."/>
            <person name="Baker S."/>
            <person name="Barry K."/>
            <person name="Bills G."/>
            <person name="Bluhm B."/>
            <person name="Cannon C."/>
            <person name="Castanera R."/>
            <person name="Culley D."/>
            <person name="Daum C."/>
            <person name="Ezra D."/>
            <person name="Gonzalez J."/>
            <person name="Henrissat B."/>
            <person name="Kuo A."/>
            <person name="Liang C."/>
            <person name="Lipzen A."/>
            <person name="Lutzoni F."/>
            <person name="Magnuson J."/>
            <person name="Mondo S."/>
            <person name="Nolan M."/>
            <person name="Ohm R."/>
            <person name="Pangilinan J."/>
            <person name="Park H.-J."/>
            <person name="Ramirez L."/>
            <person name="Alfaro M."/>
            <person name="Sun H."/>
            <person name="Tritt A."/>
            <person name="Yoshinaga Y."/>
            <person name="Zwiers L.-H."/>
            <person name="Turgeon B."/>
            <person name="Goodwin S."/>
            <person name="Spatafora J."/>
            <person name="Crous P."/>
            <person name="Grigoriev I."/>
        </authorList>
    </citation>
    <scope>NUCLEOTIDE SEQUENCE</scope>
    <source>
        <strain evidence="8">Tuck. ex Michener</strain>
    </source>
</reference>
<feature type="region of interest" description="Disordered" evidence="5">
    <location>
        <begin position="270"/>
        <end position="393"/>
    </location>
</feature>